<sequence>MITLPSLDHSVLPPRIKFTEFKTSITKEMDAEEFLQFVSEHKDRIISSRLILPKLGSNGFGKFIVEFE</sequence>
<protein>
    <submittedName>
        <fullName evidence="1">Uncharacterized protein</fullName>
    </submittedName>
</protein>
<accession>A0AAP2GN11</accession>
<name>A0AAP2GN11_9BACT</name>
<organism evidence="1 2">
    <name type="scientific">Chryseosolibacter histidini</name>
    <dbReference type="NCBI Taxonomy" id="2782349"/>
    <lineage>
        <taxon>Bacteria</taxon>
        <taxon>Pseudomonadati</taxon>
        <taxon>Bacteroidota</taxon>
        <taxon>Cytophagia</taxon>
        <taxon>Cytophagales</taxon>
        <taxon>Chryseotaleaceae</taxon>
        <taxon>Chryseosolibacter</taxon>
    </lineage>
</organism>
<gene>
    <name evidence="1" type="ORF">KK083_11595</name>
</gene>
<dbReference type="RefSeq" id="WP_254163393.1">
    <property type="nucleotide sequence ID" value="NZ_JAHESF010000009.1"/>
</dbReference>
<keyword evidence="2" id="KW-1185">Reference proteome</keyword>
<proteinExistence type="predicted"/>
<reference evidence="1 2" key="1">
    <citation type="submission" date="2021-05" db="EMBL/GenBank/DDBJ databases">
        <title>A Polyphasic approach of four new species of the genus Ohtaekwangia: Ohtaekwangia histidinii sp. nov., Ohtaekwangia cretensis sp. nov., Ohtaekwangia indiensis sp. nov., Ohtaekwangia reichenbachii sp. nov. from diverse environment.</title>
        <authorList>
            <person name="Octaviana S."/>
        </authorList>
    </citation>
    <scope>NUCLEOTIDE SEQUENCE [LARGE SCALE GENOMIC DNA]</scope>
    <source>
        <strain evidence="1 2">PWU4</strain>
    </source>
</reference>
<dbReference type="AlphaFoldDB" id="A0AAP2GN11"/>
<dbReference type="Proteomes" id="UP001319200">
    <property type="component" value="Unassembled WGS sequence"/>
</dbReference>
<dbReference type="EMBL" id="JAHESF010000009">
    <property type="protein sequence ID" value="MBT1697523.1"/>
    <property type="molecule type" value="Genomic_DNA"/>
</dbReference>
<evidence type="ECO:0000313" key="1">
    <source>
        <dbReference type="EMBL" id="MBT1697523.1"/>
    </source>
</evidence>
<comment type="caution">
    <text evidence="1">The sequence shown here is derived from an EMBL/GenBank/DDBJ whole genome shotgun (WGS) entry which is preliminary data.</text>
</comment>
<evidence type="ECO:0000313" key="2">
    <source>
        <dbReference type="Proteomes" id="UP001319200"/>
    </source>
</evidence>